<dbReference type="SMART" id="SM00388">
    <property type="entry name" value="HisKA"/>
    <property type="match status" value="1"/>
</dbReference>
<evidence type="ECO:0000313" key="8">
    <source>
        <dbReference type="EMBL" id="TYL37557.1"/>
    </source>
</evidence>
<dbReference type="Gene3D" id="3.30.450.20">
    <property type="entry name" value="PAS domain"/>
    <property type="match status" value="2"/>
</dbReference>
<dbReference type="SUPFAM" id="SSF47384">
    <property type="entry name" value="Homodimeric domain of signal transducing histidine kinase"/>
    <property type="match status" value="1"/>
</dbReference>
<organism evidence="8 9">
    <name type="scientific">Natronococcus pandeyae</name>
    <dbReference type="NCBI Taxonomy" id="2055836"/>
    <lineage>
        <taxon>Archaea</taxon>
        <taxon>Methanobacteriati</taxon>
        <taxon>Methanobacteriota</taxon>
        <taxon>Stenosarchaea group</taxon>
        <taxon>Halobacteria</taxon>
        <taxon>Halobacteriales</taxon>
        <taxon>Natrialbaceae</taxon>
        <taxon>Natronococcus</taxon>
    </lineage>
</organism>
<dbReference type="SUPFAM" id="SSF55874">
    <property type="entry name" value="ATPase domain of HSP90 chaperone/DNA topoisomerase II/histidine kinase"/>
    <property type="match status" value="1"/>
</dbReference>
<keyword evidence="4" id="KW-0808">Transferase</keyword>
<dbReference type="SMART" id="SM00065">
    <property type="entry name" value="GAF"/>
    <property type="match status" value="1"/>
</dbReference>
<feature type="domain" description="PAS" evidence="7">
    <location>
        <begin position="290"/>
        <end position="334"/>
    </location>
</feature>
<evidence type="ECO:0000313" key="9">
    <source>
        <dbReference type="Proteomes" id="UP000766904"/>
    </source>
</evidence>
<dbReference type="InterPro" id="IPR029016">
    <property type="entry name" value="GAF-like_dom_sf"/>
</dbReference>
<dbReference type="SUPFAM" id="SSF55781">
    <property type="entry name" value="GAF domain-like"/>
    <property type="match status" value="1"/>
</dbReference>
<evidence type="ECO:0000256" key="1">
    <source>
        <dbReference type="ARBA" id="ARBA00000085"/>
    </source>
</evidence>
<sequence length="639" mass="73181">MTSTSDSHRDLYSRVHQQEVVAELGKHALETDDLDRLLHDASAAVAETVDTEYATVLELLPAGDEAVLRQGVGWEDELIGSTTVVADQGSRADPTLLTEHPIVVDDLRTDERFSDCELLAESEAVSGITGLIGSVDDPWGILGTYTTERYEFTEHDANFVQSVANIIAAAIENEQAQRDLEEIYGRISDAFFALNEEWEFTYLNERAHELINPENRELVGKRVWDEFPEALSKDFRPKYERAMYEQEPLSFEEYYPDPLDRWFEVRAYPSKTGLSVYFQDVTNRKEHERELELFRTLLDHSNDIVLVVEPQTGRLLDANETACRRLGYDRGELLELSVLDIERRFADVAEWRAHVENVEAENAVTIIGEHERKDGSTYPAEVNVAHVELNQEYMIAIARDITERQKRERKLEESNERLEQFAYAASHDLQEPLRMVSSYLKLIESRYADALDEDGEEFLEFAIDGADRMRDMIHGLLQYSRVETQGDPFEPVDLENVLEEVLEDLHLQIQETNARVTTEELPRVRGDVSQLRQVFQNILSNALTYSGDEPPRVHISAERNGRRWTISIRDEGIGIDPEDQDHVFEVFERLHTRSEHQGTGIGLALSQRIVERHGGEIWVDSEPGEGSTFSFTLLPSRDR</sequence>
<dbReference type="SUPFAM" id="SSF55785">
    <property type="entry name" value="PYP-like sensor domain (PAS domain)"/>
    <property type="match status" value="2"/>
</dbReference>
<evidence type="ECO:0000259" key="7">
    <source>
        <dbReference type="PROSITE" id="PS50112"/>
    </source>
</evidence>
<feature type="domain" description="PAS" evidence="7">
    <location>
        <begin position="176"/>
        <end position="246"/>
    </location>
</feature>
<dbReference type="AlphaFoldDB" id="A0A8J8Q253"/>
<dbReference type="CDD" id="cd00130">
    <property type="entry name" value="PAS"/>
    <property type="match status" value="2"/>
</dbReference>
<dbReference type="GO" id="GO:0000155">
    <property type="term" value="F:phosphorelay sensor kinase activity"/>
    <property type="evidence" value="ECO:0007669"/>
    <property type="project" value="InterPro"/>
</dbReference>
<dbReference type="PANTHER" id="PTHR43304:SF1">
    <property type="entry name" value="PAC DOMAIN-CONTAINING PROTEIN"/>
    <property type="match status" value="1"/>
</dbReference>
<dbReference type="Pfam" id="PF08448">
    <property type="entry name" value="PAS_4"/>
    <property type="match status" value="1"/>
</dbReference>
<dbReference type="OrthoDB" id="157138at2157"/>
<dbReference type="InterPro" id="IPR000014">
    <property type="entry name" value="PAS"/>
</dbReference>
<dbReference type="InterPro" id="IPR003018">
    <property type="entry name" value="GAF"/>
</dbReference>
<reference evidence="8" key="1">
    <citation type="submission" date="2017-11" db="EMBL/GenBank/DDBJ databases">
        <authorList>
            <person name="Kajale S.C."/>
            <person name="Sharma A."/>
        </authorList>
    </citation>
    <scope>NUCLEOTIDE SEQUENCE</scope>
    <source>
        <strain evidence="8">LS1_42</strain>
    </source>
</reference>
<evidence type="ECO:0000256" key="2">
    <source>
        <dbReference type="ARBA" id="ARBA00012438"/>
    </source>
</evidence>
<dbReference type="EMBL" id="PHNJ01000009">
    <property type="protein sequence ID" value="TYL37557.1"/>
    <property type="molecule type" value="Genomic_DNA"/>
</dbReference>
<dbReference type="InterPro" id="IPR035965">
    <property type="entry name" value="PAS-like_dom_sf"/>
</dbReference>
<dbReference type="Pfam" id="PF13426">
    <property type="entry name" value="PAS_9"/>
    <property type="match status" value="1"/>
</dbReference>
<dbReference type="PROSITE" id="PS50109">
    <property type="entry name" value="HIS_KIN"/>
    <property type="match status" value="1"/>
</dbReference>
<name>A0A8J8Q253_9EURY</name>
<dbReference type="Pfam" id="PF00512">
    <property type="entry name" value="HisKA"/>
    <property type="match status" value="1"/>
</dbReference>
<dbReference type="PANTHER" id="PTHR43304">
    <property type="entry name" value="PHYTOCHROME-LIKE PROTEIN CPH1"/>
    <property type="match status" value="1"/>
</dbReference>
<dbReference type="Gene3D" id="3.30.565.10">
    <property type="entry name" value="Histidine kinase-like ATPase, C-terminal domain"/>
    <property type="match status" value="1"/>
</dbReference>
<dbReference type="InterPro" id="IPR036890">
    <property type="entry name" value="HATPase_C_sf"/>
</dbReference>
<dbReference type="FunFam" id="3.30.565.10:FF:000006">
    <property type="entry name" value="Sensor histidine kinase WalK"/>
    <property type="match status" value="1"/>
</dbReference>
<evidence type="ECO:0000256" key="3">
    <source>
        <dbReference type="ARBA" id="ARBA00022553"/>
    </source>
</evidence>
<dbReference type="InterPro" id="IPR013656">
    <property type="entry name" value="PAS_4"/>
</dbReference>
<dbReference type="InterPro" id="IPR036097">
    <property type="entry name" value="HisK_dim/P_sf"/>
</dbReference>
<dbReference type="InterPro" id="IPR005467">
    <property type="entry name" value="His_kinase_dom"/>
</dbReference>
<dbReference type="Proteomes" id="UP000766904">
    <property type="component" value="Unassembled WGS sequence"/>
</dbReference>
<gene>
    <name evidence="8" type="ORF">CV102_16455</name>
</gene>
<dbReference type="InterPro" id="IPR052162">
    <property type="entry name" value="Sensor_kinase/Photoreceptor"/>
</dbReference>
<dbReference type="CDD" id="cd00082">
    <property type="entry name" value="HisKA"/>
    <property type="match status" value="1"/>
</dbReference>
<dbReference type="EC" id="2.7.13.3" evidence="2"/>
<protein>
    <recommendedName>
        <fullName evidence="2">histidine kinase</fullName>
        <ecNumber evidence="2">2.7.13.3</ecNumber>
    </recommendedName>
</protein>
<dbReference type="InterPro" id="IPR003661">
    <property type="entry name" value="HisK_dim/P_dom"/>
</dbReference>
<comment type="catalytic activity">
    <reaction evidence="1">
        <text>ATP + protein L-histidine = ADP + protein N-phospho-L-histidine.</text>
        <dbReference type="EC" id="2.7.13.3"/>
    </reaction>
</comment>
<dbReference type="Gene3D" id="1.10.287.130">
    <property type="match status" value="1"/>
</dbReference>
<feature type="domain" description="Histidine kinase" evidence="6">
    <location>
        <begin position="424"/>
        <end position="637"/>
    </location>
</feature>
<dbReference type="Gene3D" id="3.30.450.40">
    <property type="match status" value="1"/>
</dbReference>
<dbReference type="SMART" id="SM00387">
    <property type="entry name" value="HATPase_c"/>
    <property type="match status" value="1"/>
</dbReference>
<comment type="caution">
    <text evidence="8">The sequence shown here is derived from an EMBL/GenBank/DDBJ whole genome shotgun (WGS) entry which is preliminary data.</text>
</comment>
<dbReference type="PROSITE" id="PS50112">
    <property type="entry name" value="PAS"/>
    <property type="match status" value="2"/>
</dbReference>
<proteinExistence type="predicted"/>
<keyword evidence="3" id="KW-0597">Phosphoprotein</keyword>
<accession>A0A8J8Q253</accession>
<dbReference type="PRINTS" id="PR00344">
    <property type="entry name" value="BCTRLSENSOR"/>
</dbReference>
<dbReference type="RefSeq" id="WP_148859086.1">
    <property type="nucleotide sequence ID" value="NZ_PHNJ01000009.1"/>
</dbReference>
<keyword evidence="9" id="KW-1185">Reference proteome</keyword>
<dbReference type="Pfam" id="PF02518">
    <property type="entry name" value="HATPase_c"/>
    <property type="match status" value="1"/>
</dbReference>
<dbReference type="NCBIfam" id="TIGR00229">
    <property type="entry name" value="sensory_box"/>
    <property type="match status" value="2"/>
</dbReference>
<evidence type="ECO:0000259" key="6">
    <source>
        <dbReference type="PROSITE" id="PS50109"/>
    </source>
</evidence>
<keyword evidence="5 8" id="KW-0418">Kinase</keyword>
<dbReference type="Pfam" id="PF01590">
    <property type="entry name" value="GAF"/>
    <property type="match status" value="1"/>
</dbReference>
<dbReference type="InterPro" id="IPR003594">
    <property type="entry name" value="HATPase_dom"/>
</dbReference>
<dbReference type="SMART" id="SM00091">
    <property type="entry name" value="PAS"/>
    <property type="match status" value="2"/>
</dbReference>
<dbReference type="InterPro" id="IPR004358">
    <property type="entry name" value="Sig_transdc_His_kin-like_C"/>
</dbReference>
<evidence type="ECO:0000256" key="4">
    <source>
        <dbReference type="ARBA" id="ARBA00022679"/>
    </source>
</evidence>
<evidence type="ECO:0000256" key="5">
    <source>
        <dbReference type="ARBA" id="ARBA00022777"/>
    </source>
</evidence>